<name>A0ABT1LGI7_9HYPH</name>
<dbReference type="RefSeq" id="WP_254745554.1">
    <property type="nucleotide sequence ID" value="NZ_JANCLU010000024.1"/>
</dbReference>
<keyword evidence="1" id="KW-0812">Transmembrane</keyword>
<dbReference type="Pfam" id="PF20398">
    <property type="entry name" value="DUF6691"/>
    <property type="match status" value="1"/>
</dbReference>
<evidence type="ECO:0000313" key="3">
    <source>
        <dbReference type="Proteomes" id="UP001205890"/>
    </source>
</evidence>
<keyword evidence="1" id="KW-0472">Membrane</keyword>
<proteinExistence type="predicted"/>
<feature type="transmembrane region" description="Helical" evidence="1">
    <location>
        <begin position="83"/>
        <end position="110"/>
    </location>
</feature>
<comment type="caution">
    <text evidence="2">The sequence shown here is derived from an EMBL/GenBank/DDBJ whole genome shotgun (WGS) entry which is preliminary data.</text>
</comment>
<sequence length="152" mass="15264">MAAVISLLAGLVFGAGLAISGMIDPARVLGFFDVAGAWDPTLAFVMAGALAVTIPGYRLAFARRAPVAGRTFHVPTASAIDRPLLGGAALFGVGWGLAGFCPGPAIAALATLAPKVWLFVAAMLVGMAAAKVWRDRAGADPAPAPLPSGQGR</sequence>
<feature type="transmembrane region" description="Helical" evidence="1">
    <location>
        <begin position="42"/>
        <end position="62"/>
    </location>
</feature>
<dbReference type="InterPro" id="IPR046513">
    <property type="entry name" value="DUF6691"/>
</dbReference>
<organism evidence="2 3">
    <name type="scientific">Alsobacter ponti</name>
    <dbReference type="NCBI Taxonomy" id="2962936"/>
    <lineage>
        <taxon>Bacteria</taxon>
        <taxon>Pseudomonadati</taxon>
        <taxon>Pseudomonadota</taxon>
        <taxon>Alphaproteobacteria</taxon>
        <taxon>Hyphomicrobiales</taxon>
        <taxon>Alsobacteraceae</taxon>
        <taxon>Alsobacter</taxon>
    </lineage>
</organism>
<protein>
    <submittedName>
        <fullName evidence="2">YeeE/YedE family protein</fullName>
    </submittedName>
</protein>
<keyword evidence="3" id="KW-1185">Reference proteome</keyword>
<evidence type="ECO:0000256" key="1">
    <source>
        <dbReference type="SAM" id="Phobius"/>
    </source>
</evidence>
<gene>
    <name evidence="2" type="ORF">NK718_19000</name>
</gene>
<reference evidence="2 3" key="1">
    <citation type="submission" date="2022-07" db="EMBL/GenBank/DDBJ databases">
        <authorList>
            <person name="Li W.-J."/>
            <person name="Deng Q.-Q."/>
        </authorList>
    </citation>
    <scope>NUCLEOTIDE SEQUENCE [LARGE SCALE GENOMIC DNA]</scope>
    <source>
        <strain evidence="2 3">SYSU M60028</strain>
    </source>
</reference>
<accession>A0ABT1LGI7</accession>
<keyword evidence="1" id="KW-1133">Transmembrane helix</keyword>
<evidence type="ECO:0000313" key="2">
    <source>
        <dbReference type="EMBL" id="MCP8940619.1"/>
    </source>
</evidence>
<dbReference type="EMBL" id="JANCLU010000024">
    <property type="protein sequence ID" value="MCP8940619.1"/>
    <property type="molecule type" value="Genomic_DNA"/>
</dbReference>
<feature type="transmembrane region" description="Helical" evidence="1">
    <location>
        <begin position="116"/>
        <end position="133"/>
    </location>
</feature>
<dbReference type="Proteomes" id="UP001205890">
    <property type="component" value="Unassembled WGS sequence"/>
</dbReference>